<dbReference type="PANTHER" id="PTHR28004">
    <property type="entry name" value="ZGC:162816-RELATED"/>
    <property type="match status" value="1"/>
</dbReference>
<evidence type="ECO:0000259" key="3">
    <source>
        <dbReference type="SMART" id="SM01119"/>
    </source>
</evidence>
<feature type="domain" description="D-serine dehydratase-like" evidence="3">
    <location>
        <begin position="258"/>
        <end position="351"/>
    </location>
</feature>
<dbReference type="Proteomes" id="UP001500620">
    <property type="component" value="Unassembled WGS sequence"/>
</dbReference>
<dbReference type="InterPro" id="IPR026956">
    <property type="entry name" value="D-ser_dehydrat-like_dom"/>
</dbReference>
<dbReference type="InterPro" id="IPR051466">
    <property type="entry name" value="D-amino_acid_metab_enzyme"/>
</dbReference>
<protein>
    <submittedName>
        <fullName evidence="4">D-TA family PLP-dependent enzyme</fullName>
    </submittedName>
</protein>
<dbReference type="SMART" id="SM01119">
    <property type="entry name" value="D-ser_dehydrat"/>
    <property type="match status" value="1"/>
</dbReference>
<dbReference type="Gene3D" id="2.40.37.20">
    <property type="entry name" value="D-serine dehydratase-like domain"/>
    <property type="match status" value="1"/>
</dbReference>
<dbReference type="Gene3D" id="3.20.20.10">
    <property type="entry name" value="Alanine racemase"/>
    <property type="match status" value="1"/>
</dbReference>
<proteinExistence type="inferred from homology"/>
<reference evidence="5" key="1">
    <citation type="journal article" date="2019" name="Int. J. Syst. Evol. Microbiol.">
        <title>The Global Catalogue of Microorganisms (GCM) 10K type strain sequencing project: providing services to taxonomists for standard genome sequencing and annotation.</title>
        <authorList>
            <consortium name="The Broad Institute Genomics Platform"/>
            <consortium name="The Broad Institute Genome Sequencing Center for Infectious Disease"/>
            <person name="Wu L."/>
            <person name="Ma J."/>
        </authorList>
    </citation>
    <scope>NUCLEOTIDE SEQUENCE [LARGE SCALE GENOMIC DNA]</scope>
    <source>
        <strain evidence="5">JCM 17441</strain>
    </source>
</reference>
<name>A0ABP8D8W8_9ACTN</name>
<dbReference type="Pfam" id="PF14031">
    <property type="entry name" value="D-ser_dehydrat"/>
    <property type="match status" value="1"/>
</dbReference>
<accession>A0ABP8D8W8</accession>
<comment type="caution">
    <text evidence="4">The sequence shown here is derived from an EMBL/GenBank/DDBJ whole genome shotgun (WGS) entry which is preliminary data.</text>
</comment>
<evidence type="ECO:0000313" key="5">
    <source>
        <dbReference type="Proteomes" id="UP001500620"/>
    </source>
</evidence>
<organism evidence="4 5">
    <name type="scientific">Dactylosporangium darangshiense</name>
    <dbReference type="NCBI Taxonomy" id="579108"/>
    <lineage>
        <taxon>Bacteria</taxon>
        <taxon>Bacillati</taxon>
        <taxon>Actinomycetota</taxon>
        <taxon>Actinomycetes</taxon>
        <taxon>Micromonosporales</taxon>
        <taxon>Micromonosporaceae</taxon>
        <taxon>Dactylosporangium</taxon>
    </lineage>
</organism>
<gene>
    <name evidence="4" type="ORF">GCM10022255_037780</name>
</gene>
<comment type="similarity">
    <text evidence="1">Belongs to the DSD1 family.</text>
</comment>
<dbReference type="InterPro" id="IPR001608">
    <property type="entry name" value="Ala_racemase_N"/>
</dbReference>
<dbReference type="Pfam" id="PF01168">
    <property type="entry name" value="Ala_racemase_N"/>
    <property type="match status" value="1"/>
</dbReference>
<evidence type="ECO:0000256" key="2">
    <source>
        <dbReference type="ARBA" id="ARBA00023239"/>
    </source>
</evidence>
<keyword evidence="2" id="KW-0456">Lyase</keyword>
<dbReference type="SUPFAM" id="SSF51419">
    <property type="entry name" value="PLP-binding barrel"/>
    <property type="match status" value="1"/>
</dbReference>
<dbReference type="PANTHER" id="PTHR28004:SF2">
    <property type="entry name" value="D-SERINE DEHYDRATASE"/>
    <property type="match status" value="1"/>
</dbReference>
<dbReference type="RefSeq" id="WP_345128315.1">
    <property type="nucleotide sequence ID" value="NZ_BAABAT010000009.1"/>
</dbReference>
<dbReference type="InterPro" id="IPR029066">
    <property type="entry name" value="PLP-binding_barrel"/>
</dbReference>
<evidence type="ECO:0000256" key="1">
    <source>
        <dbReference type="ARBA" id="ARBA00005323"/>
    </source>
</evidence>
<sequence length="368" mass="37421">MFSRDEVQLPGGIATPALVVDLDAFEGNVARMAAAARAGGFALRPHGKTHKSADVAARQLAAGAIGLSVATLGEAEAFARAGVDDLFIAYPLWLDDGKAGRLRLLAETVALRVGVDSAEAARRLGAAVRGSARPVEALVEVDCGCRRTGVQPAAAGAVAAAAAGAGLAVAGVFTFPGHGYGHDPAARERAARDEERALAEAVDALARHGLEARVVSGGSTPTAGQWRPGVVGELRPGVYVFNDAIQLGIGTCGPEDLALAAAATVVSVPAPDRFVLDAGSKVLGADRSPWVDGHGYLPMFPGATVTGLWEHHAVVRLPAGVRGPGLGAVVTVAPNHVCSAVNLVDELLAVRRGAVVERWPVSARGANA</sequence>
<evidence type="ECO:0000313" key="4">
    <source>
        <dbReference type="EMBL" id="GAA4250210.1"/>
    </source>
</evidence>
<keyword evidence="5" id="KW-1185">Reference proteome</keyword>
<dbReference type="InterPro" id="IPR042208">
    <property type="entry name" value="D-ser_dehydrat-like_sf"/>
</dbReference>
<dbReference type="EMBL" id="BAABAT010000009">
    <property type="protein sequence ID" value="GAA4250210.1"/>
    <property type="molecule type" value="Genomic_DNA"/>
</dbReference>